<evidence type="ECO:0000313" key="1">
    <source>
        <dbReference type="EnsemblMetazoa" id="GPPI005619-PA"/>
    </source>
</evidence>
<dbReference type="EnsemblMetazoa" id="GPPI005619-RA">
    <property type="protein sequence ID" value="GPPI005619-PA"/>
    <property type="gene ID" value="GPPI005619"/>
</dbReference>
<proteinExistence type="predicted"/>
<dbReference type="VEuPathDB" id="VectorBase:GPPI005619"/>
<name>A0A1B0AR93_9MUSC</name>
<organism evidence="1 2">
    <name type="scientific">Glossina palpalis gambiensis</name>
    <dbReference type="NCBI Taxonomy" id="67801"/>
    <lineage>
        <taxon>Eukaryota</taxon>
        <taxon>Metazoa</taxon>
        <taxon>Ecdysozoa</taxon>
        <taxon>Arthropoda</taxon>
        <taxon>Hexapoda</taxon>
        <taxon>Insecta</taxon>
        <taxon>Pterygota</taxon>
        <taxon>Neoptera</taxon>
        <taxon>Endopterygota</taxon>
        <taxon>Diptera</taxon>
        <taxon>Brachycera</taxon>
        <taxon>Muscomorpha</taxon>
        <taxon>Hippoboscoidea</taxon>
        <taxon>Glossinidae</taxon>
        <taxon>Glossina</taxon>
    </lineage>
</organism>
<keyword evidence="2" id="KW-1185">Reference proteome</keyword>
<dbReference type="AlphaFoldDB" id="A0A1B0AR93"/>
<reference evidence="2" key="1">
    <citation type="submission" date="2015-01" db="EMBL/GenBank/DDBJ databases">
        <authorList>
            <person name="Aksoy S."/>
            <person name="Warren W."/>
            <person name="Wilson R.K."/>
        </authorList>
    </citation>
    <scope>NUCLEOTIDE SEQUENCE [LARGE SCALE GENOMIC DNA]</scope>
    <source>
        <strain evidence="2">IAEA</strain>
    </source>
</reference>
<reference evidence="1" key="2">
    <citation type="submission" date="2020-05" db="UniProtKB">
        <authorList>
            <consortium name="EnsemblMetazoa"/>
        </authorList>
    </citation>
    <scope>IDENTIFICATION</scope>
    <source>
        <strain evidence="1">IAEA</strain>
    </source>
</reference>
<dbReference type="EMBL" id="JXJN01002288">
    <property type="status" value="NOT_ANNOTATED_CDS"/>
    <property type="molecule type" value="Genomic_DNA"/>
</dbReference>
<accession>A0A1B0AR93</accession>
<protein>
    <recommendedName>
        <fullName evidence="3">Reverse transcriptase domain-containing protein</fullName>
    </recommendedName>
</protein>
<evidence type="ECO:0000313" key="2">
    <source>
        <dbReference type="Proteomes" id="UP000092460"/>
    </source>
</evidence>
<dbReference type="Proteomes" id="UP000092460">
    <property type="component" value="Unassembled WGS sequence"/>
</dbReference>
<evidence type="ECO:0008006" key="3">
    <source>
        <dbReference type="Google" id="ProtNLM"/>
    </source>
</evidence>
<sequence length="198" mass="23506">MMRSLCSRLNISLRLNMLSTHFQMCNNTTSFLDNFLIFAQSTLCQFQHSFLSSHHAFVCASIELPLISNRNSALLDIGITHWLLLERWMKSNSMLLNISKSKIMRFRTMHLRDMRIQLRGSELESVNKLKMLDVIIDRKFDCSHRIGDICSRICFTFRRLQRLNMYLPYHLEQHVLKIAKTLLTFYTYEETLKSFSRE</sequence>